<protein>
    <submittedName>
        <fullName evidence="3">Xanthine and CO dehydrogenases maturation factor, XdhC/CoxF family</fullName>
    </submittedName>
</protein>
<reference evidence="3" key="1">
    <citation type="submission" date="2018-06" db="EMBL/GenBank/DDBJ databases">
        <authorList>
            <person name="Zhirakovskaya E."/>
        </authorList>
    </citation>
    <scope>NUCLEOTIDE SEQUENCE</scope>
</reference>
<dbReference type="Gene3D" id="3.40.50.720">
    <property type="entry name" value="NAD(P)-binding Rossmann-like Domain"/>
    <property type="match status" value="1"/>
</dbReference>
<dbReference type="PANTHER" id="PTHR30388">
    <property type="entry name" value="ALDEHYDE OXIDOREDUCTASE MOLYBDENUM COFACTOR ASSEMBLY PROTEIN"/>
    <property type="match status" value="1"/>
</dbReference>
<dbReference type="InterPro" id="IPR027051">
    <property type="entry name" value="XdhC_Rossmann_dom"/>
</dbReference>
<dbReference type="AlphaFoldDB" id="A0A3B1CAV7"/>
<evidence type="ECO:0000313" key="3">
    <source>
        <dbReference type="EMBL" id="VAX19900.1"/>
    </source>
</evidence>
<dbReference type="InterPro" id="IPR052698">
    <property type="entry name" value="MoCofactor_Util/Proc"/>
</dbReference>
<gene>
    <name evidence="3" type="ORF">MNBD_IGNAVI01-2564</name>
</gene>
<dbReference type="InterPro" id="IPR003777">
    <property type="entry name" value="XdhC_CoxI"/>
</dbReference>
<proteinExistence type="predicted"/>
<evidence type="ECO:0000259" key="1">
    <source>
        <dbReference type="Pfam" id="PF02625"/>
    </source>
</evidence>
<accession>A0A3B1CAV7</accession>
<feature type="domain" description="XdhC- CoxI" evidence="1">
    <location>
        <begin position="11"/>
        <end position="76"/>
    </location>
</feature>
<dbReference type="SUPFAM" id="SSF51735">
    <property type="entry name" value="NAD(P)-binding Rossmann-fold domains"/>
    <property type="match status" value="1"/>
</dbReference>
<organism evidence="3">
    <name type="scientific">hydrothermal vent metagenome</name>
    <dbReference type="NCBI Taxonomy" id="652676"/>
    <lineage>
        <taxon>unclassified sequences</taxon>
        <taxon>metagenomes</taxon>
        <taxon>ecological metagenomes</taxon>
    </lineage>
</organism>
<dbReference type="EMBL" id="UOGD01000153">
    <property type="protein sequence ID" value="VAX19900.1"/>
    <property type="molecule type" value="Genomic_DNA"/>
</dbReference>
<dbReference type="Pfam" id="PF13478">
    <property type="entry name" value="XdhC_C"/>
    <property type="match status" value="1"/>
</dbReference>
<dbReference type="PANTHER" id="PTHR30388:SF6">
    <property type="entry name" value="XANTHINE DEHYDROGENASE SUBUNIT A-RELATED"/>
    <property type="match status" value="1"/>
</dbReference>
<name>A0A3B1CAV7_9ZZZZ</name>
<dbReference type="Pfam" id="PF02625">
    <property type="entry name" value="XdhC_CoxI"/>
    <property type="match status" value="1"/>
</dbReference>
<feature type="domain" description="XdhC Rossmann" evidence="2">
    <location>
        <begin position="113"/>
        <end position="257"/>
    </location>
</feature>
<evidence type="ECO:0000259" key="2">
    <source>
        <dbReference type="Pfam" id="PF13478"/>
    </source>
</evidence>
<dbReference type="InterPro" id="IPR036291">
    <property type="entry name" value="NAD(P)-bd_dom_sf"/>
</dbReference>
<sequence>MNLIKKILELQESNKTFVVATVIESKGSAPGKSGFKIIIDSQGNAFGTVGGGEIEFEVIEHSKKIMQSGNNEVKKYLLTKKDVVVEDDITVVPMMCNGNITIFYEVNKMKPEVYIFGGGHVGQALLRILPQLGYHIKLIDNREEFSSSVNVPGADEYTYSDYRNYTDKFEPSENAYLISLTHGHSFDYEILKRIYSRKLNVKYIGVIASRSKSKQLKEKLLEEVGSDLDFSKLHTPIGLKIGGDSADEIALSIAAELQSVRYSKKVIVE</sequence>